<evidence type="ECO:0000313" key="2">
    <source>
        <dbReference type="EMBL" id="CUH71119.1"/>
    </source>
</evidence>
<gene>
    <name evidence="1" type="ORF">TL5118_01987</name>
    <name evidence="2" type="ORF">TL5120_00899</name>
</gene>
<evidence type="ECO:0000313" key="3">
    <source>
        <dbReference type="Proteomes" id="UP000051086"/>
    </source>
</evidence>
<dbReference type="Proteomes" id="UP000051887">
    <property type="component" value="Unassembled WGS sequence"/>
</dbReference>
<proteinExistence type="predicted"/>
<evidence type="ECO:0000313" key="1">
    <source>
        <dbReference type="EMBL" id="CUH67004.1"/>
    </source>
</evidence>
<accession>A0A0P1FGE0</accession>
<organism evidence="2 4">
    <name type="scientific">Thalassovita autumnalis</name>
    <dbReference type="NCBI Taxonomy" id="2072972"/>
    <lineage>
        <taxon>Bacteria</taxon>
        <taxon>Pseudomonadati</taxon>
        <taxon>Pseudomonadota</taxon>
        <taxon>Alphaproteobacteria</taxon>
        <taxon>Rhodobacterales</taxon>
        <taxon>Roseobacteraceae</taxon>
        <taxon>Thalassovita</taxon>
    </lineage>
</organism>
<name>A0A0P1FGE0_9RHOB</name>
<evidence type="ECO:0000313" key="4">
    <source>
        <dbReference type="Proteomes" id="UP000051887"/>
    </source>
</evidence>
<dbReference type="Proteomes" id="UP000051086">
    <property type="component" value="Unassembled WGS sequence"/>
</dbReference>
<reference evidence="2 4" key="2">
    <citation type="submission" date="2015-09" db="EMBL/GenBank/DDBJ databases">
        <authorList>
            <consortium name="Swine Surveillance"/>
        </authorList>
    </citation>
    <scope>NUCLEOTIDE SEQUENCE [LARGE SCALE GENOMIC DNA]</scope>
    <source>
        <strain evidence="2 4">5120</strain>
    </source>
</reference>
<dbReference type="EMBL" id="CYSC01000016">
    <property type="protein sequence ID" value="CUH71119.1"/>
    <property type="molecule type" value="Genomic_DNA"/>
</dbReference>
<reference evidence="1 3" key="1">
    <citation type="submission" date="2015-09" db="EMBL/GenBank/DDBJ databases">
        <authorList>
            <person name="Rodrigo-Torres L."/>
            <person name="Arahal D.R."/>
        </authorList>
    </citation>
    <scope>NUCLEOTIDE SEQUENCE [LARGE SCALE GENOMIC DNA]</scope>
    <source>
        <strain evidence="1 3">CECT 5118</strain>
    </source>
</reference>
<sequence length="63" mass="6700">MGDLDPSCLPETLAPLKDAAQVHVAIIEGADHAFAASDLFSEEDLTQAAMQALANWMPLRPHG</sequence>
<protein>
    <recommendedName>
        <fullName evidence="5">Dienelactone hydrolase domain-containing protein</fullName>
    </recommendedName>
</protein>
<dbReference type="EMBL" id="CYSB01000028">
    <property type="protein sequence ID" value="CUH67004.1"/>
    <property type="molecule type" value="Genomic_DNA"/>
</dbReference>
<evidence type="ECO:0008006" key="5">
    <source>
        <dbReference type="Google" id="ProtNLM"/>
    </source>
</evidence>
<dbReference type="RefSeq" id="WP_058242435.1">
    <property type="nucleotide sequence ID" value="NZ_CYSB01000028.1"/>
</dbReference>
<keyword evidence="3" id="KW-1185">Reference proteome</keyword>
<dbReference type="AlphaFoldDB" id="A0A0P1FGE0"/>